<keyword evidence="1" id="KW-0472">Membrane</keyword>
<gene>
    <name evidence="2" type="ORF">SAMN02745132_04341</name>
</gene>
<name>A0A1T4VV62_9GAMM</name>
<sequence length="102" mass="11573">MNRCVERDLGLQRERSQLAWTRTSLTLTAAVLLLIKLSVLSTLGILTLLFLTWVALNLSTKRKNTIAHHYTVTNRRELTRKLLLSLFVVAVASTAFISFVFL</sequence>
<evidence type="ECO:0008006" key="4">
    <source>
        <dbReference type="Google" id="ProtNLM"/>
    </source>
</evidence>
<feature type="transmembrane region" description="Helical" evidence="1">
    <location>
        <begin position="30"/>
        <end position="56"/>
    </location>
</feature>
<evidence type="ECO:0000256" key="1">
    <source>
        <dbReference type="SAM" id="Phobius"/>
    </source>
</evidence>
<dbReference type="Proteomes" id="UP000190162">
    <property type="component" value="Unassembled WGS sequence"/>
</dbReference>
<feature type="transmembrane region" description="Helical" evidence="1">
    <location>
        <begin position="82"/>
        <end position="101"/>
    </location>
</feature>
<keyword evidence="1" id="KW-1133">Transmembrane helix</keyword>
<keyword evidence="3" id="KW-1185">Reference proteome</keyword>
<keyword evidence="1" id="KW-0812">Transmembrane</keyword>
<accession>A0A1T4VV62</accession>
<dbReference type="EMBL" id="FUXU01000105">
    <property type="protein sequence ID" value="SKA68799.1"/>
    <property type="molecule type" value="Genomic_DNA"/>
</dbReference>
<proteinExistence type="predicted"/>
<evidence type="ECO:0000313" key="3">
    <source>
        <dbReference type="Proteomes" id="UP000190162"/>
    </source>
</evidence>
<reference evidence="3" key="1">
    <citation type="submission" date="2017-02" db="EMBL/GenBank/DDBJ databases">
        <authorList>
            <person name="Varghese N."/>
            <person name="Submissions S."/>
        </authorList>
    </citation>
    <scope>NUCLEOTIDE SEQUENCE [LARGE SCALE GENOMIC DNA]</scope>
    <source>
        <strain evidence="3">DSM 22720</strain>
    </source>
</reference>
<evidence type="ECO:0000313" key="2">
    <source>
        <dbReference type="EMBL" id="SKA68799.1"/>
    </source>
</evidence>
<protein>
    <recommendedName>
        <fullName evidence="4">DUF202 domain-containing protein</fullName>
    </recommendedName>
</protein>
<dbReference type="AlphaFoldDB" id="A0A1T4VV62"/>
<organism evidence="2 3">
    <name type="scientific">Enterovibrio nigricans DSM 22720</name>
    <dbReference type="NCBI Taxonomy" id="1121868"/>
    <lineage>
        <taxon>Bacteria</taxon>
        <taxon>Pseudomonadati</taxon>
        <taxon>Pseudomonadota</taxon>
        <taxon>Gammaproteobacteria</taxon>
        <taxon>Vibrionales</taxon>
        <taxon>Vibrionaceae</taxon>
        <taxon>Enterovibrio</taxon>
    </lineage>
</organism>